<evidence type="ECO:0000256" key="2">
    <source>
        <dbReference type="SAM" id="MobiDB-lite"/>
    </source>
</evidence>
<feature type="region of interest" description="Disordered" evidence="2">
    <location>
        <begin position="492"/>
        <end position="513"/>
    </location>
</feature>
<feature type="region of interest" description="Disordered" evidence="2">
    <location>
        <begin position="790"/>
        <end position="880"/>
    </location>
</feature>
<feature type="compositionally biased region" description="Polar residues" evidence="2">
    <location>
        <begin position="607"/>
        <end position="617"/>
    </location>
</feature>
<dbReference type="AlphaFoldDB" id="A0AAV2YFM8"/>
<feature type="region of interest" description="Disordered" evidence="2">
    <location>
        <begin position="531"/>
        <end position="566"/>
    </location>
</feature>
<dbReference type="InterPro" id="IPR052391">
    <property type="entry name" value="E3_Ligase-Neurotoxin"/>
</dbReference>
<dbReference type="EMBL" id="DAKRPA010000279">
    <property type="protein sequence ID" value="DAZ93952.1"/>
    <property type="molecule type" value="Genomic_DNA"/>
</dbReference>
<dbReference type="SUPFAM" id="SSF48403">
    <property type="entry name" value="Ankyrin repeat"/>
    <property type="match status" value="1"/>
</dbReference>
<evidence type="ECO:0000256" key="1">
    <source>
        <dbReference type="PROSITE-ProRule" id="PRU00023"/>
    </source>
</evidence>
<feature type="compositionally biased region" description="Low complexity" evidence="2">
    <location>
        <begin position="856"/>
        <end position="873"/>
    </location>
</feature>
<dbReference type="InterPro" id="IPR036770">
    <property type="entry name" value="Ankyrin_rpt-contain_sf"/>
</dbReference>
<evidence type="ECO:0008006" key="5">
    <source>
        <dbReference type="Google" id="ProtNLM"/>
    </source>
</evidence>
<dbReference type="Pfam" id="PF13637">
    <property type="entry name" value="Ank_4"/>
    <property type="match status" value="1"/>
</dbReference>
<dbReference type="PANTHER" id="PTHR24133">
    <property type="entry name" value="ANKYRIN DOMAIN-CONTAINING"/>
    <property type="match status" value="1"/>
</dbReference>
<reference evidence="3" key="1">
    <citation type="submission" date="2022-11" db="EMBL/GenBank/DDBJ databases">
        <authorList>
            <person name="Morgan W.R."/>
            <person name="Tartar A."/>
        </authorList>
    </citation>
    <scope>NUCLEOTIDE SEQUENCE</scope>
    <source>
        <strain evidence="3">ARSEF 373</strain>
    </source>
</reference>
<feature type="repeat" description="ANK" evidence="1">
    <location>
        <begin position="255"/>
        <end position="287"/>
    </location>
</feature>
<feature type="repeat" description="ANK" evidence="1">
    <location>
        <begin position="377"/>
        <end position="399"/>
    </location>
</feature>
<feature type="compositionally biased region" description="Polar residues" evidence="2">
    <location>
        <begin position="585"/>
        <end position="596"/>
    </location>
</feature>
<dbReference type="Proteomes" id="UP001146120">
    <property type="component" value="Unassembled WGS sequence"/>
</dbReference>
<accession>A0AAV2YFM8</accession>
<dbReference type="PROSITE" id="PS50297">
    <property type="entry name" value="ANK_REP_REGION"/>
    <property type="match status" value="3"/>
</dbReference>
<dbReference type="Gene3D" id="1.25.40.20">
    <property type="entry name" value="Ankyrin repeat-containing domain"/>
    <property type="match status" value="3"/>
</dbReference>
<dbReference type="Pfam" id="PF12796">
    <property type="entry name" value="Ank_2"/>
    <property type="match status" value="2"/>
</dbReference>
<feature type="compositionally biased region" description="Polar residues" evidence="2">
    <location>
        <begin position="499"/>
        <end position="508"/>
    </location>
</feature>
<dbReference type="InterPro" id="IPR002110">
    <property type="entry name" value="Ankyrin_rpt"/>
</dbReference>
<keyword evidence="1" id="KW-0040">ANK repeat</keyword>
<feature type="compositionally biased region" description="Low complexity" evidence="2">
    <location>
        <begin position="52"/>
        <end position="91"/>
    </location>
</feature>
<feature type="compositionally biased region" description="Acidic residues" evidence="2">
    <location>
        <begin position="659"/>
        <end position="673"/>
    </location>
</feature>
<feature type="compositionally biased region" description="Polar residues" evidence="2">
    <location>
        <begin position="674"/>
        <end position="685"/>
    </location>
</feature>
<comment type="caution">
    <text evidence="3">The sequence shown here is derived from an EMBL/GenBank/DDBJ whole genome shotgun (WGS) entry which is preliminary data.</text>
</comment>
<feature type="repeat" description="ANK" evidence="1">
    <location>
        <begin position="295"/>
        <end position="327"/>
    </location>
</feature>
<organism evidence="3 4">
    <name type="scientific">Lagenidium giganteum</name>
    <dbReference type="NCBI Taxonomy" id="4803"/>
    <lineage>
        <taxon>Eukaryota</taxon>
        <taxon>Sar</taxon>
        <taxon>Stramenopiles</taxon>
        <taxon>Oomycota</taxon>
        <taxon>Peronosporomycetes</taxon>
        <taxon>Pythiales</taxon>
        <taxon>Pythiaceae</taxon>
    </lineage>
</organism>
<protein>
    <recommendedName>
        <fullName evidence="5">Ankyrin</fullName>
    </recommendedName>
</protein>
<dbReference type="SMART" id="SM00248">
    <property type="entry name" value="ANK"/>
    <property type="match status" value="7"/>
</dbReference>
<reference evidence="3" key="2">
    <citation type="journal article" date="2023" name="Microbiol Resour">
        <title>Decontamination and Annotation of the Draft Genome Sequence of the Oomycete Lagenidium giganteum ARSEF 373.</title>
        <authorList>
            <person name="Morgan W.R."/>
            <person name="Tartar A."/>
        </authorList>
    </citation>
    <scope>NUCLEOTIDE SEQUENCE</scope>
    <source>
        <strain evidence="3">ARSEF 373</strain>
    </source>
</reference>
<dbReference type="PROSITE" id="PS50088">
    <property type="entry name" value="ANK_REPEAT"/>
    <property type="match status" value="4"/>
</dbReference>
<feature type="region of interest" description="Disordered" evidence="2">
    <location>
        <begin position="580"/>
        <end position="698"/>
    </location>
</feature>
<sequence>MGCAPSKNTVTPQAVGIVSDAANVARGPGARGGGGGGFTMGKAKKNALHPQPAGSEPSTTSSSAAAASPKTPSPSHALQSPAAPGAAASAGDKSAVPPLQTLSVEELSVQFLKAVKNGDQRMMEQIYEHTFTRKPLTKPQVSLVSTSRTHSHAGSSDPAAVLINARGMWESTPLIYACQYCRLPAALWLLDQGADPSAQNEKGVTALLLASLEGMEAVVRRILDLPATVMGDGNQGEGIDKQVGIVYNSFADINVRANPLLAASMNGHIEIVGLLLAKGASVNIAIPAAGATPATKQFPLLAAAKFGHADVVRLLIKYGADFATSDANGSHALQLACEAGHSACALELLQLLPEHSSDNGGNSHDVYAAAWKRANTHGLTALHYAAGGGLADVVEYMLEALHWKNDAAFVNAGTATRQEAALLMACRKKHDAVITVLLRAGANAEQADRGNTTAIQVLQRDNKPQLIELWHALRTQERAKLVKAGTWTCFEDPVPTEGGKTTTATELSSADAVPLESATAVQEDVPELDTTALGDESAPPNHSNDELQPTATPTEEPPSDEDEFEEKTIKRNVEIDRASSLADGYSTTSPIGTQSCRSDDDFESYSPGPSVSMTLDTTNEHEHEHESDEDDQEHEAPATATSHSSLAVADLPSSSNAEDIPEECTDTTQDDEWQSPTNLLPTISDQSDDTALAPATDPAILDVESGLAIATEQPPSLDYEADFDKPDSAMAQAEDEVVEEPMVVEPPSPTTNAFPKARWLGSITPVDEDSPMTLRPLSTALEPVRRGVGVAPLATSAQRALPRLEGPSLDFRALSPTSPEPVVEEDAPSKLSPSPRKEKRTKKKKKTTHKKKRTGAQDSSEAASEAPDAAVEVQAMDDDF</sequence>
<name>A0AAV2YFM8_9STRA</name>
<feature type="repeat" description="ANK" evidence="1">
    <location>
        <begin position="417"/>
        <end position="449"/>
    </location>
</feature>
<dbReference type="PANTHER" id="PTHR24133:SF40">
    <property type="entry name" value="ANKYRIN REPEAT DOMAIN 44"/>
    <property type="match status" value="1"/>
</dbReference>
<feature type="compositionally biased region" description="Gly residues" evidence="2">
    <location>
        <begin position="29"/>
        <end position="39"/>
    </location>
</feature>
<feature type="region of interest" description="Disordered" evidence="2">
    <location>
        <begin position="20"/>
        <end position="94"/>
    </location>
</feature>
<feature type="compositionally biased region" description="Basic residues" evidence="2">
    <location>
        <begin position="837"/>
        <end position="854"/>
    </location>
</feature>
<evidence type="ECO:0000313" key="3">
    <source>
        <dbReference type="EMBL" id="DAZ93952.1"/>
    </source>
</evidence>
<proteinExistence type="predicted"/>
<evidence type="ECO:0000313" key="4">
    <source>
        <dbReference type="Proteomes" id="UP001146120"/>
    </source>
</evidence>
<gene>
    <name evidence="3" type="ORF">N0F65_001087</name>
</gene>
<keyword evidence="4" id="KW-1185">Reference proteome</keyword>
<feature type="compositionally biased region" description="Low complexity" evidence="2">
    <location>
        <begin position="689"/>
        <end position="698"/>
    </location>
</feature>